<dbReference type="InterPro" id="IPR050418">
    <property type="entry name" value="D-iso_2-hydroxyacid_DH_PdxB"/>
</dbReference>
<dbReference type="Gene3D" id="3.40.50.720">
    <property type="entry name" value="NAD(P)-binding Rossmann-like Domain"/>
    <property type="match status" value="2"/>
</dbReference>
<dbReference type="GO" id="GO:0016616">
    <property type="term" value="F:oxidoreductase activity, acting on the CH-OH group of donors, NAD or NADP as acceptor"/>
    <property type="evidence" value="ECO:0007669"/>
    <property type="project" value="InterPro"/>
</dbReference>
<comment type="caution">
    <text evidence="7">The sequence shown here is derived from an EMBL/GenBank/DDBJ whole genome shotgun (WGS) entry which is preliminary data.</text>
</comment>
<dbReference type="PROSITE" id="PS00671">
    <property type="entry name" value="D_2_HYDROXYACID_DH_3"/>
    <property type="match status" value="1"/>
</dbReference>
<dbReference type="EMBL" id="NXLS01000010">
    <property type="protein sequence ID" value="RDU61923.1"/>
    <property type="molecule type" value="Genomic_DNA"/>
</dbReference>
<evidence type="ECO:0000313" key="8">
    <source>
        <dbReference type="Proteomes" id="UP000256650"/>
    </source>
</evidence>
<evidence type="ECO:0000256" key="4">
    <source>
        <dbReference type="RuleBase" id="RU003719"/>
    </source>
</evidence>
<dbReference type="InterPro" id="IPR006139">
    <property type="entry name" value="D-isomer_2_OHA_DH_cat_dom"/>
</dbReference>
<dbReference type="SUPFAM" id="SSF51735">
    <property type="entry name" value="NAD(P)-binding Rossmann-fold domains"/>
    <property type="match status" value="1"/>
</dbReference>
<evidence type="ECO:0000256" key="3">
    <source>
        <dbReference type="ARBA" id="ARBA00023027"/>
    </source>
</evidence>
<dbReference type="RefSeq" id="WP_115552158.1">
    <property type="nucleotide sequence ID" value="NZ_CAOPYK010000014.1"/>
</dbReference>
<keyword evidence="2 4" id="KW-0560">Oxidoreductase</keyword>
<evidence type="ECO:0000313" key="7">
    <source>
        <dbReference type="EMBL" id="RDU61923.1"/>
    </source>
</evidence>
<evidence type="ECO:0000259" key="5">
    <source>
        <dbReference type="Pfam" id="PF00389"/>
    </source>
</evidence>
<dbReference type="InterPro" id="IPR036291">
    <property type="entry name" value="NAD(P)-bd_dom_sf"/>
</dbReference>
<keyword evidence="3" id="KW-0520">NAD</keyword>
<proteinExistence type="inferred from homology"/>
<name>A0A3D8I9R6_9HELI</name>
<gene>
    <name evidence="7" type="ORF">CQA43_08435</name>
</gene>
<feature type="domain" description="D-isomer specific 2-hydroxyacid dehydrogenase catalytic" evidence="5">
    <location>
        <begin position="19"/>
        <end position="313"/>
    </location>
</feature>
<feature type="domain" description="D-isomer specific 2-hydroxyacid dehydrogenase NAD-binding" evidence="6">
    <location>
        <begin position="112"/>
        <end position="292"/>
    </location>
</feature>
<dbReference type="GO" id="GO:0051287">
    <property type="term" value="F:NAD binding"/>
    <property type="evidence" value="ECO:0007669"/>
    <property type="project" value="InterPro"/>
</dbReference>
<protein>
    <submittedName>
        <fullName evidence="7">D-2-hydroxyacid dehydrogenase</fullName>
    </submittedName>
</protein>
<dbReference type="SUPFAM" id="SSF52283">
    <property type="entry name" value="Formate/glycerate dehydrogenase catalytic domain-like"/>
    <property type="match status" value="1"/>
</dbReference>
<dbReference type="Proteomes" id="UP000256650">
    <property type="component" value="Unassembled WGS sequence"/>
</dbReference>
<organism evidence="7 8">
    <name type="scientific">Helicobacter ganmani</name>
    <dbReference type="NCBI Taxonomy" id="60246"/>
    <lineage>
        <taxon>Bacteria</taxon>
        <taxon>Pseudomonadati</taxon>
        <taxon>Campylobacterota</taxon>
        <taxon>Epsilonproteobacteria</taxon>
        <taxon>Campylobacterales</taxon>
        <taxon>Helicobacteraceae</taxon>
        <taxon>Helicobacter</taxon>
    </lineage>
</organism>
<sequence length="315" mass="34876">MQEKIVFLDGLSLGEHDLQEKLLKKLPNVDYTEYPTTTPEQTLERAKGATIVLSNKVVLDAPILNALKETLKLICITATGMNNVDLEVAKECGIAVKNVAGYSTKSVAQHTLMMALALSAKLPLYDFFCKSGYYTSSALFTNLAKPLELLYRKKWGIIGLGNIGQEVAKLATAFGAEVCYYSTSGKNLNATYPHKDLKTLLQECFVVSIHAPLNDNTKNLLNKNNLHLMQNGSILINVGRGGIVNEEDLADELKKREIYAGFDVFTKEPIPQNHPFLNEEIANQLVLTPHNAWGYEESKCVLIDGVINNITEFLK</sequence>
<keyword evidence="8" id="KW-1185">Reference proteome</keyword>
<dbReference type="PANTHER" id="PTHR43761:SF1">
    <property type="entry name" value="D-ISOMER SPECIFIC 2-HYDROXYACID DEHYDROGENASE CATALYTIC DOMAIN-CONTAINING PROTEIN-RELATED"/>
    <property type="match status" value="1"/>
</dbReference>
<evidence type="ECO:0000256" key="1">
    <source>
        <dbReference type="ARBA" id="ARBA00005854"/>
    </source>
</evidence>
<dbReference type="InterPro" id="IPR006140">
    <property type="entry name" value="D-isomer_DH_NAD-bd"/>
</dbReference>
<dbReference type="AlphaFoldDB" id="A0A3D8I9R6"/>
<comment type="similarity">
    <text evidence="1 4">Belongs to the D-isomer specific 2-hydroxyacid dehydrogenase family.</text>
</comment>
<dbReference type="Pfam" id="PF02826">
    <property type="entry name" value="2-Hacid_dh_C"/>
    <property type="match status" value="1"/>
</dbReference>
<reference evidence="7 8" key="1">
    <citation type="submission" date="2018-04" db="EMBL/GenBank/DDBJ databases">
        <title>Novel Campyloabacter and Helicobacter Species and Strains.</title>
        <authorList>
            <person name="Mannion A.J."/>
            <person name="Shen Z."/>
            <person name="Fox J.G."/>
        </authorList>
    </citation>
    <scope>NUCLEOTIDE SEQUENCE [LARGE SCALE GENOMIC DNA]</scope>
    <source>
        <strain evidence="7 8">MIT 99-5101</strain>
    </source>
</reference>
<dbReference type="InterPro" id="IPR029753">
    <property type="entry name" value="D-isomer_DH_CS"/>
</dbReference>
<accession>A0A3D8I9R6</accession>
<dbReference type="PANTHER" id="PTHR43761">
    <property type="entry name" value="D-ISOMER SPECIFIC 2-HYDROXYACID DEHYDROGENASE FAMILY PROTEIN (AFU_ORTHOLOGUE AFUA_1G13630)"/>
    <property type="match status" value="1"/>
</dbReference>
<dbReference type="OrthoDB" id="9805416at2"/>
<dbReference type="NCBIfam" id="NF006263">
    <property type="entry name" value="PRK08410.1"/>
    <property type="match status" value="1"/>
</dbReference>
<dbReference type="GeneID" id="82536305"/>
<evidence type="ECO:0000259" key="6">
    <source>
        <dbReference type="Pfam" id="PF02826"/>
    </source>
</evidence>
<evidence type="ECO:0000256" key="2">
    <source>
        <dbReference type="ARBA" id="ARBA00023002"/>
    </source>
</evidence>
<dbReference type="Pfam" id="PF00389">
    <property type="entry name" value="2-Hacid_dh"/>
    <property type="match status" value="1"/>
</dbReference>